<dbReference type="Proteomes" id="UP000051751">
    <property type="component" value="Unassembled WGS sequence"/>
</dbReference>
<dbReference type="GO" id="GO:0022857">
    <property type="term" value="F:transmembrane transporter activity"/>
    <property type="evidence" value="ECO:0007669"/>
    <property type="project" value="InterPro"/>
</dbReference>
<name>A0A0R2FKA1_9LACO</name>
<dbReference type="InterPro" id="IPR011701">
    <property type="entry name" value="MFS"/>
</dbReference>
<feature type="transmembrane region" description="Helical" evidence="8">
    <location>
        <begin position="331"/>
        <end position="354"/>
    </location>
</feature>
<feature type="transmembrane region" description="Helical" evidence="8">
    <location>
        <begin position="57"/>
        <end position="78"/>
    </location>
</feature>
<dbReference type="EMBL" id="JQAT01000002">
    <property type="protein sequence ID" value="KRN29065.1"/>
    <property type="molecule type" value="Genomic_DNA"/>
</dbReference>
<dbReference type="InterPro" id="IPR020846">
    <property type="entry name" value="MFS_dom"/>
</dbReference>
<comment type="caution">
    <text evidence="10">The sequence shown here is derived from an EMBL/GenBank/DDBJ whole genome shotgun (WGS) entry which is preliminary data.</text>
</comment>
<feature type="transmembrane region" description="Helical" evidence="8">
    <location>
        <begin position="297"/>
        <end position="319"/>
    </location>
</feature>
<feature type="transmembrane region" description="Helical" evidence="8">
    <location>
        <begin position="229"/>
        <end position="249"/>
    </location>
</feature>
<evidence type="ECO:0000313" key="12">
    <source>
        <dbReference type="Proteomes" id="UP000051645"/>
    </source>
</evidence>
<dbReference type="Gene3D" id="1.20.1720.10">
    <property type="entry name" value="Multidrug resistance protein D"/>
    <property type="match status" value="1"/>
</dbReference>
<evidence type="ECO:0000256" key="3">
    <source>
        <dbReference type="ARBA" id="ARBA00022448"/>
    </source>
</evidence>
<feature type="transmembrane region" description="Helical" evidence="8">
    <location>
        <begin position="360"/>
        <end position="386"/>
    </location>
</feature>
<evidence type="ECO:0000313" key="11">
    <source>
        <dbReference type="EMBL" id="KRN30022.1"/>
    </source>
</evidence>
<keyword evidence="12" id="KW-1185">Reference proteome</keyword>
<feature type="transmembrane region" description="Helical" evidence="8">
    <location>
        <begin position="407"/>
        <end position="426"/>
    </location>
</feature>
<dbReference type="PATRIC" id="fig|81857.3.peg.1287"/>
<feature type="transmembrane region" description="Helical" evidence="8">
    <location>
        <begin position="171"/>
        <end position="192"/>
    </location>
</feature>
<keyword evidence="4" id="KW-1003">Cell membrane</keyword>
<evidence type="ECO:0000313" key="13">
    <source>
        <dbReference type="Proteomes" id="UP000051751"/>
    </source>
</evidence>
<sequence length="464" mass="49534">MKDAQNVDIHGNKFNSLLLIISILLGGFMTVLTETSLNNGLPAIEQALHVSTSTVQWLSTGYMLVVGIMMPISATLLYKFTSKKLYLTSLIIFLVGSTIAYVAPSFSILLIGRLIQAASVGIIMPFMQNILVMIFPVEKRGMAMGLAGIVIALAPAIGPTLSGWIVDNYSWRLLFGMMIPIAVVVILLAMLGMRDVVETTNPKLDWLSILESTIGFGGILYGFSTIGSGNTIIAIAAIIIGIIGVTFMVRRQLGMKTPMLDMRVFKSSTFTLTTWLSSISNMSLLGMQLLVPLYLQAVLHVSALNAGIVMLPGAIMMAITNPIAGTLFDRFGIRNLAIIGFTIFTLATIPFLFFTSSTSLVLIAVIYAIWMTGVLLVVMQLATAGINTLSPELVAHGNAVNSMARQIAAAVGSALLISIAGIGTSMLGSAQIGYQLAFGAVVLLSIVGWIGTFRLKNKTEVVTV</sequence>
<evidence type="ECO:0000256" key="2">
    <source>
        <dbReference type="ARBA" id="ARBA00008537"/>
    </source>
</evidence>
<organism evidence="10 13">
    <name type="scientific">Lactobacillus selangorensis</name>
    <dbReference type="NCBI Taxonomy" id="81857"/>
    <lineage>
        <taxon>Bacteria</taxon>
        <taxon>Bacillati</taxon>
        <taxon>Bacillota</taxon>
        <taxon>Bacilli</taxon>
        <taxon>Lactobacillales</taxon>
        <taxon>Lactobacillaceae</taxon>
        <taxon>Lactobacillus</taxon>
    </lineage>
</organism>
<dbReference type="EMBL" id="JQAZ01000009">
    <property type="protein sequence ID" value="KRN30022.1"/>
    <property type="molecule type" value="Genomic_DNA"/>
</dbReference>
<keyword evidence="5 8" id="KW-0812">Transmembrane</keyword>
<feature type="transmembrane region" description="Helical" evidence="8">
    <location>
        <begin position="12"/>
        <end position="32"/>
    </location>
</feature>
<feature type="transmembrane region" description="Helical" evidence="8">
    <location>
        <begin position="204"/>
        <end position="223"/>
    </location>
</feature>
<accession>A0A0R2FKA1</accession>
<keyword evidence="6 8" id="KW-1133">Transmembrane helix</keyword>
<dbReference type="Pfam" id="PF07690">
    <property type="entry name" value="MFS_1"/>
    <property type="match status" value="1"/>
</dbReference>
<dbReference type="CDD" id="cd17503">
    <property type="entry name" value="MFS_LmrB_MDR_like"/>
    <property type="match status" value="1"/>
</dbReference>
<keyword evidence="3" id="KW-0813">Transport</keyword>
<evidence type="ECO:0000256" key="8">
    <source>
        <dbReference type="SAM" id="Phobius"/>
    </source>
</evidence>
<dbReference type="PROSITE" id="PS50850">
    <property type="entry name" value="MFS"/>
    <property type="match status" value="1"/>
</dbReference>
<feature type="transmembrane region" description="Helical" evidence="8">
    <location>
        <begin position="115"/>
        <end position="135"/>
    </location>
</feature>
<feature type="transmembrane region" description="Helical" evidence="8">
    <location>
        <begin position="142"/>
        <end position="165"/>
    </location>
</feature>
<evidence type="ECO:0000313" key="10">
    <source>
        <dbReference type="EMBL" id="KRN29065.1"/>
    </source>
</evidence>
<dbReference type="AlphaFoldDB" id="A0A0R2FKA1"/>
<dbReference type="PRINTS" id="PR01036">
    <property type="entry name" value="TCRTETB"/>
</dbReference>
<proteinExistence type="inferred from homology"/>
<feature type="domain" description="Major facilitator superfamily (MFS) profile" evidence="9">
    <location>
        <begin position="19"/>
        <end position="460"/>
    </location>
</feature>
<dbReference type="PANTHER" id="PTHR42718:SF9">
    <property type="entry name" value="MAJOR FACILITATOR SUPERFAMILY MULTIDRUG TRANSPORTER MFSC"/>
    <property type="match status" value="1"/>
</dbReference>
<dbReference type="SUPFAM" id="SSF103473">
    <property type="entry name" value="MFS general substrate transporter"/>
    <property type="match status" value="1"/>
</dbReference>
<dbReference type="PANTHER" id="PTHR42718">
    <property type="entry name" value="MAJOR FACILITATOR SUPERFAMILY MULTIDRUG TRANSPORTER MFSC"/>
    <property type="match status" value="1"/>
</dbReference>
<dbReference type="Proteomes" id="UP000051645">
    <property type="component" value="Unassembled WGS sequence"/>
</dbReference>
<evidence type="ECO:0000256" key="4">
    <source>
        <dbReference type="ARBA" id="ARBA00022475"/>
    </source>
</evidence>
<feature type="transmembrane region" description="Helical" evidence="8">
    <location>
        <begin position="85"/>
        <end position="103"/>
    </location>
</feature>
<comment type="similarity">
    <text evidence="2">Belongs to the major facilitator superfamily. EmrB family.</text>
</comment>
<protein>
    <submittedName>
        <fullName evidence="10">Major facilitator superfamily permease</fullName>
    </submittedName>
</protein>
<comment type="subcellular location">
    <subcellularLocation>
        <location evidence="1">Cell membrane</location>
        <topology evidence="1">Multi-pass membrane protein</topology>
    </subcellularLocation>
</comment>
<dbReference type="GO" id="GO:0005886">
    <property type="term" value="C:plasma membrane"/>
    <property type="evidence" value="ECO:0007669"/>
    <property type="project" value="UniProtKB-SubCell"/>
</dbReference>
<feature type="transmembrane region" description="Helical" evidence="8">
    <location>
        <begin position="432"/>
        <end position="450"/>
    </location>
</feature>
<evidence type="ECO:0000256" key="7">
    <source>
        <dbReference type="ARBA" id="ARBA00023136"/>
    </source>
</evidence>
<evidence type="ECO:0000256" key="5">
    <source>
        <dbReference type="ARBA" id="ARBA00022692"/>
    </source>
</evidence>
<evidence type="ECO:0000256" key="6">
    <source>
        <dbReference type="ARBA" id="ARBA00022989"/>
    </source>
</evidence>
<evidence type="ECO:0000256" key="1">
    <source>
        <dbReference type="ARBA" id="ARBA00004651"/>
    </source>
</evidence>
<feature type="transmembrane region" description="Helical" evidence="8">
    <location>
        <begin position="270"/>
        <end position="291"/>
    </location>
</feature>
<dbReference type="InterPro" id="IPR004638">
    <property type="entry name" value="EmrB-like"/>
</dbReference>
<dbReference type="OrthoDB" id="9816041at2"/>
<gene>
    <name evidence="10" type="ORF">IV38_GL001281</name>
    <name evidence="11" type="ORF">IV40_GL002051</name>
</gene>
<keyword evidence="7 8" id="KW-0472">Membrane</keyword>
<dbReference type="InterPro" id="IPR036259">
    <property type="entry name" value="MFS_trans_sf"/>
</dbReference>
<dbReference type="NCBIfam" id="TIGR00711">
    <property type="entry name" value="efflux_EmrB"/>
    <property type="match status" value="1"/>
</dbReference>
<dbReference type="RefSeq" id="WP_057771079.1">
    <property type="nucleotide sequence ID" value="NZ_JQAT01000002.1"/>
</dbReference>
<reference evidence="12 13" key="1">
    <citation type="journal article" date="2015" name="Genome Announc.">
        <title>Expanding the biotechnology potential of lactobacilli through comparative genomics of 213 strains and associated genera.</title>
        <authorList>
            <person name="Sun Z."/>
            <person name="Harris H.M."/>
            <person name="McCann A."/>
            <person name="Guo C."/>
            <person name="Argimon S."/>
            <person name="Zhang W."/>
            <person name="Yang X."/>
            <person name="Jeffery I.B."/>
            <person name="Cooney J.C."/>
            <person name="Kagawa T.F."/>
            <person name="Liu W."/>
            <person name="Song Y."/>
            <person name="Salvetti E."/>
            <person name="Wrobel A."/>
            <person name="Rasinkangas P."/>
            <person name="Parkhill J."/>
            <person name="Rea M.C."/>
            <person name="O'Sullivan O."/>
            <person name="Ritari J."/>
            <person name="Douillard F.P."/>
            <person name="Paul Ross R."/>
            <person name="Yang R."/>
            <person name="Briner A.E."/>
            <person name="Felis G.E."/>
            <person name="de Vos W.M."/>
            <person name="Barrangou R."/>
            <person name="Klaenhammer T.R."/>
            <person name="Caufield P.W."/>
            <person name="Cui Y."/>
            <person name="Zhang H."/>
            <person name="O'Toole P.W."/>
        </authorList>
    </citation>
    <scope>NUCLEOTIDE SEQUENCE [LARGE SCALE GENOMIC DNA]</scope>
    <source>
        <strain evidence="10 13">ATCC BAA-66</strain>
        <strain evidence="11 12">DSM 13344</strain>
    </source>
</reference>
<evidence type="ECO:0000259" key="9">
    <source>
        <dbReference type="PROSITE" id="PS50850"/>
    </source>
</evidence>
<dbReference type="Gene3D" id="1.20.1250.20">
    <property type="entry name" value="MFS general substrate transporter like domains"/>
    <property type="match status" value="1"/>
</dbReference>